<dbReference type="OrthoDB" id="10262255at2759"/>
<dbReference type="OMA" id="ECAHVIN"/>
<dbReference type="PANTHER" id="PTHR34649:SF1">
    <property type="entry name" value="CILIA- AND FLAGELLA-ASSOCIATED PROTEIN 99"/>
    <property type="match status" value="1"/>
</dbReference>
<evidence type="ECO:0000313" key="3">
    <source>
        <dbReference type="Proteomes" id="UP000007266"/>
    </source>
</evidence>
<dbReference type="SMR" id="D6WNB9"/>
<name>D6WNB9_TRICA</name>
<keyword evidence="1" id="KW-0175">Coiled coil</keyword>
<dbReference type="KEGG" id="tca:103313252"/>
<protein>
    <submittedName>
        <fullName evidence="2">Uncharacterized protein</fullName>
    </submittedName>
</protein>
<evidence type="ECO:0000313" key="2">
    <source>
        <dbReference type="EMBL" id="EFA04347.1"/>
    </source>
</evidence>
<dbReference type="eggNOG" id="ENOG502QTX0">
    <property type="taxonomic scope" value="Eukaryota"/>
</dbReference>
<reference evidence="2 3" key="1">
    <citation type="journal article" date="2008" name="Nature">
        <title>The genome of the model beetle and pest Tribolium castaneum.</title>
        <authorList>
            <consortium name="Tribolium Genome Sequencing Consortium"/>
            <person name="Richards S."/>
            <person name="Gibbs R.A."/>
            <person name="Weinstock G.M."/>
            <person name="Brown S.J."/>
            <person name="Denell R."/>
            <person name="Beeman R.W."/>
            <person name="Gibbs R."/>
            <person name="Beeman R.W."/>
            <person name="Brown S.J."/>
            <person name="Bucher G."/>
            <person name="Friedrich M."/>
            <person name="Grimmelikhuijzen C.J."/>
            <person name="Klingler M."/>
            <person name="Lorenzen M."/>
            <person name="Richards S."/>
            <person name="Roth S."/>
            <person name="Schroder R."/>
            <person name="Tautz D."/>
            <person name="Zdobnov E.M."/>
            <person name="Muzny D."/>
            <person name="Gibbs R.A."/>
            <person name="Weinstock G.M."/>
            <person name="Attaway T."/>
            <person name="Bell S."/>
            <person name="Buhay C.J."/>
            <person name="Chandrabose M.N."/>
            <person name="Chavez D."/>
            <person name="Clerk-Blankenburg K.P."/>
            <person name="Cree A."/>
            <person name="Dao M."/>
            <person name="Davis C."/>
            <person name="Chacko J."/>
            <person name="Dinh H."/>
            <person name="Dugan-Rocha S."/>
            <person name="Fowler G."/>
            <person name="Garner T.T."/>
            <person name="Garnes J."/>
            <person name="Gnirke A."/>
            <person name="Hawes A."/>
            <person name="Hernandez J."/>
            <person name="Hines S."/>
            <person name="Holder M."/>
            <person name="Hume J."/>
            <person name="Jhangiani S.N."/>
            <person name="Joshi V."/>
            <person name="Khan Z.M."/>
            <person name="Jackson L."/>
            <person name="Kovar C."/>
            <person name="Kowis A."/>
            <person name="Lee S."/>
            <person name="Lewis L.R."/>
            <person name="Margolis J."/>
            <person name="Morgan M."/>
            <person name="Nazareth L.V."/>
            <person name="Nguyen N."/>
            <person name="Okwuonu G."/>
            <person name="Parker D."/>
            <person name="Richards S."/>
            <person name="Ruiz S.J."/>
            <person name="Santibanez J."/>
            <person name="Savard J."/>
            <person name="Scherer S.E."/>
            <person name="Schneider B."/>
            <person name="Sodergren E."/>
            <person name="Tautz D."/>
            <person name="Vattahil S."/>
            <person name="Villasana D."/>
            <person name="White C.S."/>
            <person name="Wright R."/>
            <person name="Park Y."/>
            <person name="Beeman R.W."/>
            <person name="Lord J."/>
            <person name="Oppert B."/>
            <person name="Lorenzen M."/>
            <person name="Brown S."/>
            <person name="Wang L."/>
            <person name="Savard J."/>
            <person name="Tautz D."/>
            <person name="Richards S."/>
            <person name="Weinstock G."/>
            <person name="Gibbs R.A."/>
            <person name="Liu Y."/>
            <person name="Worley K."/>
            <person name="Weinstock G."/>
            <person name="Elsik C.G."/>
            <person name="Reese J.T."/>
            <person name="Elhaik E."/>
            <person name="Landan G."/>
            <person name="Graur D."/>
            <person name="Arensburger P."/>
            <person name="Atkinson P."/>
            <person name="Beeman R.W."/>
            <person name="Beidler J."/>
            <person name="Brown S.J."/>
            <person name="Demuth J.P."/>
            <person name="Drury D.W."/>
            <person name="Du Y.Z."/>
            <person name="Fujiwara H."/>
            <person name="Lorenzen M."/>
            <person name="Maselli V."/>
            <person name="Osanai M."/>
            <person name="Park Y."/>
            <person name="Robertson H.M."/>
            <person name="Tu Z."/>
            <person name="Wang J.J."/>
            <person name="Wang S."/>
            <person name="Richards S."/>
            <person name="Song H."/>
            <person name="Zhang L."/>
            <person name="Sodergren E."/>
            <person name="Werner D."/>
            <person name="Stanke M."/>
            <person name="Morgenstern B."/>
            <person name="Solovyev V."/>
            <person name="Kosarev P."/>
            <person name="Brown G."/>
            <person name="Chen H.C."/>
            <person name="Ermolaeva O."/>
            <person name="Hlavina W."/>
            <person name="Kapustin Y."/>
            <person name="Kiryutin B."/>
            <person name="Kitts P."/>
            <person name="Maglott D."/>
            <person name="Pruitt K."/>
            <person name="Sapojnikov V."/>
            <person name="Souvorov A."/>
            <person name="Mackey A.J."/>
            <person name="Waterhouse R.M."/>
            <person name="Wyder S."/>
            <person name="Zdobnov E.M."/>
            <person name="Zdobnov E.M."/>
            <person name="Wyder S."/>
            <person name="Kriventseva E.V."/>
            <person name="Kadowaki T."/>
            <person name="Bork P."/>
            <person name="Aranda M."/>
            <person name="Bao R."/>
            <person name="Beermann A."/>
            <person name="Berns N."/>
            <person name="Bolognesi R."/>
            <person name="Bonneton F."/>
            <person name="Bopp D."/>
            <person name="Brown S.J."/>
            <person name="Bucher G."/>
            <person name="Butts T."/>
            <person name="Chaumot A."/>
            <person name="Denell R.E."/>
            <person name="Ferrier D.E."/>
            <person name="Friedrich M."/>
            <person name="Gordon C.M."/>
            <person name="Jindra M."/>
            <person name="Klingler M."/>
            <person name="Lan Q."/>
            <person name="Lattorff H.M."/>
            <person name="Laudet V."/>
            <person name="von Levetsow C."/>
            <person name="Liu Z."/>
            <person name="Lutz R."/>
            <person name="Lynch J.A."/>
            <person name="da Fonseca R.N."/>
            <person name="Posnien N."/>
            <person name="Reuter R."/>
            <person name="Roth S."/>
            <person name="Savard J."/>
            <person name="Schinko J.B."/>
            <person name="Schmitt C."/>
            <person name="Schoppmeier M."/>
            <person name="Schroder R."/>
            <person name="Shippy T.D."/>
            <person name="Simonnet F."/>
            <person name="Marques-Souza H."/>
            <person name="Tautz D."/>
            <person name="Tomoyasu Y."/>
            <person name="Trauner J."/>
            <person name="Van der Zee M."/>
            <person name="Vervoort M."/>
            <person name="Wittkopp N."/>
            <person name="Wimmer E.A."/>
            <person name="Yang X."/>
            <person name="Jones A.K."/>
            <person name="Sattelle D.B."/>
            <person name="Ebert P.R."/>
            <person name="Nelson D."/>
            <person name="Scott J.G."/>
            <person name="Beeman R.W."/>
            <person name="Muthukrishnan S."/>
            <person name="Kramer K.J."/>
            <person name="Arakane Y."/>
            <person name="Beeman R.W."/>
            <person name="Zhu Q."/>
            <person name="Hogenkamp D."/>
            <person name="Dixit R."/>
            <person name="Oppert B."/>
            <person name="Jiang H."/>
            <person name="Zou Z."/>
            <person name="Marshall J."/>
            <person name="Elpidina E."/>
            <person name="Vinokurov K."/>
            <person name="Oppert C."/>
            <person name="Zou Z."/>
            <person name="Evans J."/>
            <person name="Lu Z."/>
            <person name="Zhao P."/>
            <person name="Sumathipala N."/>
            <person name="Altincicek B."/>
            <person name="Vilcinskas A."/>
            <person name="Williams M."/>
            <person name="Hultmark D."/>
            <person name="Hetru C."/>
            <person name="Jiang H."/>
            <person name="Grimmelikhuijzen C.J."/>
            <person name="Hauser F."/>
            <person name="Cazzamali G."/>
            <person name="Williamson M."/>
            <person name="Park Y."/>
            <person name="Li B."/>
            <person name="Tanaka Y."/>
            <person name="Predel R."/>
            <person name="Neupert S."/>
            <person name="Schachtner J."/>
            <person name="Verleyen P."/>
            <person name="Raible F."/>
            <person name="Bork P."/>
            <person name="Friedrich M."/>
            <person name="Walden K.K."/>
            <person name="Robertson H.M."/>
            <person name="Angeli S."/>
            <person name="Foret S."/>
            <person name="Bucher G."/>
            <person name="Schuetz S."/>
            <person name="Maleszka R."/>
            <person name="Wimmer E.A."/>
            <person name="Beeman R.W."/>
            <person name="Lorenzen M."/>
            <person name="Tomoyasu Y."/>
            <person name="Miller S.C."/>
            <person name="Grossmann D."/>
            <person name="Bucher G."/>
        </authorList>
    </citation>
    <scope>NUCLEOTIDE SEQUENCE [LARGE SCALE GENOMIC DNA]</scope>
    <source>
        <strain evidence="2 3">Georgia GA2</strain>
    </source>
</reference>
<dbReference type="STRING" id="7070.D6WNB9"/>
<proteinExistence type="predicted"/>
<dbReference type="EMBL" id="KQ971343">
    <property type="protein sequence ID" value="EFA04347.1"/>
    <property type="molecule type" value="Genomic_DNA"/>
</dbReference>
<dbReference type="PANTHER" id="PTHR34649">
    <property type="entry name" value="CILIA- AND FLAGELLA-ASSOCIATED PROTEIN 99"/>
    <property type="match status" value="1"/>
</dbReference>
<keyword evidence="3" id="KW-1185">Reference proteome</keyword>
<feature type="coiled-coil region" evidence="1">
    <location>
        <begin position="372"/>
        <end position="461"/>
    </location>
</feature>
<dbReference type="InParanoid" id="D6WNB9"/>
<dbReference type="AlphaFoldDB" id="D6WNB9"/>
<reference evidence="2 3" key="2">
    <citation type="journal article" date="2010" name="Nucleic Acids Res.">
        <title>BeetleBase in 2010: revisions to provide comprehensive genomic information for Tribolium castaneum.</title>
        <authorList>
            <person name="Kim H.S."/>
            <person name="Murphy T."/>
            <person name="Xia J."/>
            <person name="Caragea D."/>
            <person name="Park Y."/>
            <person name="Beeman R.W."/>
            <person name="Lorenzen M.D."/>
            <person name="Butcher S."/>
            <person name="Manak J.R."/>
            <person name="Brown S.J."/>
        </authorList>
    </citation>
    <scope>GENOME REANNOTATION</scope>
    <source>
        <strain evidence="2 3">Georgia GA2</strain>
    </source>
</reference>
<organism evidence="2 3">
    <name type="scientific">Tribolium castaneum</name>
    <name type="common">Red flour beetle</name>
    <dbReference type="NCBI Taxonomy" id="7070"/>
    <lineage>
        <taxon>Eukaryota</taxon>
        <taxon>Metazoa</taxon>
        <taxon>Ecdysozoa</taxon>
        <taxon>Arthropoda</taxon>
        <taxon>Hexapoda</taxon>
        <taxon>Insecta</taxon>
        <taxon>Pterygota</taxon>
        <taxon>Neoptera</taxon>
        <taxon>Endopterygota</taxon>
        <taxon>Coleoptera</taxon>
        <taxon>Polyphaga</taxon>
        <taxon>Cucujiformia</taxon>
        <taxon>Tenebrionidae</taxon>
        <taxon>Tenebrionidae incertae sedis</taxon>
        <taxon>Tribolium</taxon>
    </lineage>
</organism>
<dbReference type="PhylomeDB" id="D6WNB9"/>
<dbReference type="InterPro" id="IPR039341">
    <property type="entry name" value="CFAP99"/>
</dbReference>
<accession>D6WNB9</accession>
<evidence type="ECO:0000256" key="1">
    <source>
        <dbReference type="SAM" id="Coils"/>
    </source>
</evidence>
<gene>
    <name evidence="2" type="primary">AUGUSTUS-3.0.2_14643</name>
    <name evidence="2" type="ORF">TcasGA2_TC014643</name>
</gene>
<dbReference type="HOGENOM" id="CLU_546711_0_0_1"/>
<dbReference type="Proteomes" id="UP000007266">
    <property type="component" value="Linkage group 5"/>
</dbReference>
<sequence>MIVTTSAFKMNPKIYKTLYKLFQEYYFRKNVSGDEFIEEKLLAPDSHLTDEEIEKFVLLVTHKKFLEAIKNNFVSFHNLRNYNDVRMIMIIFILLFASDNVAPNELFEVFNEVKCAFKHKILQYFFNENNIIQTALTGCKFFEDEYILNQIINPLLNKTDVLKKIERLLYQEKIKQRTPKPPTVPNQMALLQRKKVAPTVPLNTPAEPKFFQARDVPKTLYQPDTTDKKLVSEFEKNKLKAQKLLAQAKALDKNYCKPKQALVVEEAPRRIFRAKKAPSRKTNIETRGNVAAVLREASVCIKEQEKEIKNIEVLLKGGATLDKYRELEENLRQEEQQKSIEEIERKHLEGLLTFEDAILAKRKLIECNKERFKEFMEERDAFLKQLEDWKERQQERIKMTVKKCQEIERNARDSDRKLKEEKKNLVVQFKEEKRQMLQNAYEKQKEELAKKIKLIEEIKALHEMKTLHSVTRSLTGQSVPSSVCCAKCRLAICSKSSPK</sequence>
<feature type="coiled-coil region" evidence="1">
    <location>
        <begin position="317"/>
        <end position="344"/>
    </location>
</feature>